<dbReference type="PIRSF" id="PIRSF037495">
    <property type="entry name" value="Opine_OX_OoxA/HcnB"/>
    <property type="match status" value="1"/>
</dbReference>
<feature type="domain" description="BFD-like [2Fe-2S]-binding" evidence="2">
    <location>
        <begin position="390"/>
        <end position="441"/>
    </location>
</feature>
<dbReference type="Gene3D" id="1.10.10.1100">
    <property type="entry name" value="BFD-like [2Fe-2S]-binding domain"/>
    <property type="match status" value="1"/>
</dbReference>
<dbReference type="PANTHER" id="PTHR42949">
    <property type="entry name" value="ANAEROBIC GLYCEROL-3-PHOSPHATE DEHYDROGENASE SUBUNIT B"/>
    <property type="match status" value="1"/>
</dbReference>
<dbReference type="InterPro" id="IPR041854">
    <property type="entry name" value="BFD-like_2Fe2S-bd_dom_sf"/>
</dbReference>
<sequence length="487" mass="51283">MTADRMDAGRISRDWDAVVIGTGPAGMAAAATLAEGGARTLVVDEQPEIGGQIYRAIERNRNHSRLARILGADYLRGAPLAERLRASGAEISLGTLVWRIDEERGVWIRRHGAIERVSARAVVLATGAMERPVPTPGWTLPGVMGIGALQIALKSGGLVPAGRLVLAGSGPLFLLFARQCLAAGVRDMVLLDTSDSTHLLGGLPLLPRALTGEGWRYLLKGAGLLAALRRAGVPYYRGVRGIALEGERHVTAIRFVHRGGTARLACDTVGLHEGVIPQQQITRSLGCAHEFNPAQGSFRPVLGASGTTDLPGIHVAGDAGGIIGAQASAHDGNIAALVILRDIGRLAPEVAEPRIAAETRARHAHLTVRPFLDRLYPPRAEILAPADDTVICRCENVTAGALREAVGHGVTGPNQAKAFLRCGMGPCQGRLCGPTATAIIAAATQRAPEETGYYRVRTPLKPVTVGELAGLAEHGAPNAERNRERPS</sequence>
<proteinExistence type="predicted"/>
<name>A0A5S9PQZ4_9HYPH</name>
<dbReference type="Proteomes" id="UP000433050">
    <property type="component" value="Unassembled WGS sequence"/>
</dbReference>
<dbReference type="InterPro" id="IPR023753">
    <property type="entry name" value="FAD/NAD-binding_dom"/>
</dbReference>
<reference evidence="4 5" key="1">
    <citation type="submission" date="2019-12" db="EMBL/GenBank/DDBJ databases">
        <authorList>
            <person name="Reyes-Prieto M."/>
        </authorList>
    </citation>
    <scope>NUCLEOTIDE SEQUENCE [LARGE SCALE GENOMIC DNA]</scope>
    <source>
        <strain evidence="4">HF14-78462</strain>
    </source>
</reference>
<dbReference type="AlphaFoldDB" id="A0A5S9PQZ4"/>
<organism evidence="4 5">
    <name type="scientific">Starkeya nomas</name>
    <dbReference type="NCBI Taxonomy" id="2666134"/>
    <lineage>
        <taxon>Bacteria</taxon>
        <taxon>Pseudomonadati</taxon>
        <taxon>Pseudomonadota</taxon>
        <taxon>Alphaproteobacteria</taxon>
        <taxon>Hyphomicrobiales</taxon>
        <taxon>Xanthobacteraceae</taxon>
        <taxon>Starkeya</taxon>
    </lineage>
</organism>
<dbReference type="SUPFAM" id="SSF51905">
    <property type="entry name" value="FAD/NAD(P)-binding domain"/>
    <property type="match status" value="1"/>
</dbReference>
<dbReference type="PRINTS" id="PR00469">
    <property type="entry name" value="PNDRDTASEII"/>
</dbReference>
<dbReference type="RefSeq" id="WP_244616801.1">
    <property type="nucleotide sequence ID" value="NZ_CACSAS010000001.1"/>
</dbReference>
<dbReference type="PANTHER" id="PTHR42949:SF3">
    <property type="entry name" value="ANAEROBIC GLYCEROL-3-PHOSPHATE DEHYDROGENASE SUBUNIT B"/>
    <property type="match status" value="1"/>
</dbReference>
<protein>
    <submittedName>
        <fullName evidence="4">Hydrogen cyanide synthase subunit HcnB</fullName>
        <ecNumber evidence="4">1.4.99.5</ecNumber>
    </submittedName>
</protein>
<evidence type="ECO:0000259" key="2">
    <source>
        <dbReference type="Pfam" id="PF04324"/>
    </source>
</evidence>
<dbReference type="GO" id="GO:0050622">
    <property type="term" value="F:glycine dehydrogenase (cyanide-forming) activity"/>
    <property type="evidence" value="ECO:0007669"/>
    <property type="project" value="UniProtKB-EC"/>
</dbReference>
<dbReference type="EMBL" id="CACSAS010000001">
    <property type="protein sequence ID" value="CAA0107030.1"/>
    <property type="molecule type" value="Genomic_DNA"/>
</dbReference>
<dbReference type="InterPro" id="IPR007419">
    <property type="entry name" value="BFD-like_2Fe2S-bd_dom"/>
</dbReference>
<feature type="domain" description="FAD/NAD(P)-binding" evidence="3">
    <location>
        <begin position="16"/>
        <end position="323"/>
    </location>
</feature>
<accession>A0A5S9PQZ4</accession>
<evidence type="ECO:0000313" key="4">
    <source>
        <dbReference type="EMBL" id="CAA0107030.1"/>
    </source>
</evidence>
<dbReference type="EC" id="1.4.99.5" evidence="4"/>
<dbReference type="InterPro" id="IPR051691">
    <property type="entry name" value="Metab_Enz_Cyan_OpOx_G3PDH"/>
</dbReference>
<gene>
    <name evidence="4" type="primary">hcnB_2</name>
    <name evidence="4" type="ORF">STARVERO_03401</name>
</gene>
<evidence type="ECO:0000313" key="5">
    <source>
        <dbReference type="Proteomes" id="UP000433050"/>
    </source>
</evidence>
<evidence type="ECO:0000259" key="3">
    <source>
        <dbReference type="Pfam" id="PF07992"/>
    </source>
</evidence>
<evidence type="ECO:0000256" key="1">
    <source>
        <dbReference type="ARBA" id="ARBA00023002"/>
    </source>
</evidence>
<dbReference type="InterPro" id="IPR036188">
    <property type="entry name" value="FAD/NAD-bd_sf"/>
</dbReference>
<dbReference type="PRINTS" id="PR00368">
    <property type="entry name" value="FADPNR"/>
</dbReference>
<dbReference type="Gene3D" id="3.50.50.60">
    <property type="entry name" value="FAD/NAD(P)-binding domain"/>
    <property type="match status" value="2"/>
</dbReference>
<dbReference type="InterPro" id="IPR017224">
    <property type="entry name" value="Opine_Oxase_asu/HCN_bsu"/>
</dbReference>
<dbReference type="Pfam" id="PF04324">
    <property type="entry name" value="Fer2_BFD"/>
    <property type="match status" value="1"/>
</dbReference>
<keyword evidence="1 4" id="KW-0560">Oxidoreductase</keyword>
<dbReference type="Pfam" id="PF07992">
    <property type="entry name" value="Pyr_redox_2"/>
    <property type="match status" value="1"/>
</dbReference>
<dbReference type="CDD" id="cd19946">
    <property type="entry name" value="GlpA-like_Fer2_BFD-like"/>
    <property type="match status" value="1"/>
</dbReference>
<keyword evidence="5" id="KW-1185">Reference proteome</keyword>